<organism evidence="8 9">
    <name type="scientific">Shiella aurantiaca</name>
    <dbReference type="NCBI Taxonomy" id="3058365"/>
    <lineage>
        <taxon>Bacteria</taxon>
        <taxon>Pseudomonadati</taxon>
        <taxon>Bacteroidota</taxon>
        <taxon>Cytophagia</taxon>
        <taxon>Cytophagales</taxon>
        <taxon>Shiellaceae</taxon>
        <taxon>Shiella</taxon>
    </lineage>
</organism>
<keyword evidence="4 5" id="KW-0234">DNA repair</keyword>
<dbReference type="InterPro" id="IPR042121">
    <property type="entry name" value="MutL_C_regsub"/>
</dbReference>
<dbReference type="PANTHER" id="PTHR10073:SF12">
    <property type="entry name" value="DNA MISMATCH REPAIR PROTEIN MLH1"/>
    <property type="match status" value="1"/>
</dbReference>
<dbReference type="SUPFAM" id="SSF55874">
    <property type="entry name" value="ATPase domain of HSP90 chaperone/DNA topoisomerase II/histidine kinase"/>
    <property type="match status" value="1"/>
</dbReference>
<keyword evidence="9" id="KW-1185">Reference proteome</keyword>
<dbReference type="SMART" id="SM00853">
    <property type="entry name" value="MutL_C"/>
    <property type="match status" value="1"/>
</dbReference>
<evidence type="ECO:0000259" key="7">
    <source>
        <dbReference type="SMART" id="SM01340"/>
    </source>
</evidence>
<dbReference type="InterPro" id="IPR036890">
    <property type="entry name" value="HATPase_C_sf"/>
</dbReference>
<dbReference type="SMART" id="SM01340">
    <property type="entry name" value="DNA_mis_repair"/>
    <property type="match status" value="1"/>
</dbReference>
<dbReference type="InterPro" id="IPR014790">
    <property type="entry name" value="MutL_C"/>
</dbReference>
<dbReference type="SUPFAM" id="SSF118116">
    <property type="entry name" value="DNA mismatch repair protein MutL"/>
    <property type="match status" value="1"/>
</dbReference>
<dbReference type="HAMAP" id="MF_00149">
    <property type="entry name" value="DNA_mis_repair"/>
    <property type="match status" value="1"/>
</dbReference>
<dbReference type="CDD" id="cd00782">
    <property type="entry name" value="MutL_Trans"/>
    <property type="match status" value="1"/>
</dbReference>
<proteinExistence type="inferred from homology"/>
<feature type="domain" description="DNA mismatch repair protein S5" evidence="7">
    <location>
        <begin position="209"/>
        <end position="327"/>
    </location>
</feature>
<evidence type="ECO:0000256" key="1">
    <source>
        <dbReference type="ARBA" id="ARBA00006082"/>
    </source>
</evidence>
<dbReference type="NCBIfam" id="TIGR00585">
    <property type="entry name" value="mutl"/>
    <property type="match status" value="1"/>
</dbReference>
<evidence type="ECO:0000313" key="8">
    <source>
        <dbReference type="EMBL" id="MDN4164716.1"/>
    </source>
</evidence>
<dbReference type="Proteomes" id="UP001168552">
    <property type="component" value="Unassembled WGS sequence"/>
</dbReference>
<dbReference type="InterPro" id="IPR020667">
    <property type="entry name" value="DNA_mismatch_repair_MutL"/>
</dbReference>
<evidence type="ECO:0000256" key="5">
    <source>
        <dbReference type="HAMAP-Rule" id="MF_00149"/>
    </source>
</evidence>
<reference evidence="8" key="1">
    <citation type="submission" date="2023-06" db="EMBL/GenBank/DDBJ databases">
        <title>Cytophagales bacterium Strain LB-30, isolated from soil.</title>
        <authorList>
            <person name="Liu B."/>
        </authorList>
    </citation>
    <scope>NUCLEOTIDE SEQUENCE</scope>
    <source>
        <strain evidence="8">LB-30</strain>
    </source>
</reference>
<dbReference type="Pfam" id="PF13589">
    <property type="entry name" value="HATPase_c_3"/>
    <property type="match status" value="1"/>
</dbReference>
<keyword evidence="8" id="KW-0255">Endonuclease</keyword>
<evidence type="ECO:0000259" key="6">
    <source>
        <dbReference type="SMART" id="SM00853"/>
    </source>
</evidence>
<dbReference type="PANTHER" id="PTHR10073">
    <property type="entry name" value="DNA MISMATCH REPAIR PROTEIN MLH, PMS, MUTL"/>
    <property type="match status" value="1"/>
</dbReference>
<evidence type="ECO:0000256" key="4">
    <source>
        <dbReference type="ARBA" id="ARBA00023204"/>
    </source>
</evidence>
<name>A0ABT8F2P1_9BACT</name>
<dbReference type="Gene3D" id="3.30.1540.20">
    <property type="entry name" value="MutL, C-terminal domain, dimerisation subdomain"/>
    <property type="match status" value="1"/>
</dbReference>
<dbReference type="Pfam" id="PF08676">
    <property type="entry name" value="MutL_C"/>
    <property type="match status" value="1"/>
</dbReference>
<dbReference type="InterPro" id="IPR013507">
    <property type="entry name" value="DNA_mismatch_S5_2-like"/>
</dbReference>
<keyword evidence="8" id="KW-0540">Nuclease</keyword>
<dbReference type="Gene3D" id="3.30.230.10">
    <property type="match status" value="1"/>
</dbReference>
<comment type="function">
    <text evidence="5">This protein is involved in the repair of mismatches in DNA. It is required for dam-dependent methyl-directed DNA mismatch repair. May act as a 'molecular matchmaker', a protein that promotes the formation of a stable complex between two or more DNA-binding proteins in an ATP-dependent manner without itself being part of a final effector complex.</text>
</comment>
<protein>
    <recommendedName>
        <fullName evidence="2 5">DNA mismatch repair protein MutL</fullName>
    </recommendedName>
</protein>
<dbReference type="InterPro" id="IPR014721">
    <property type="entry name" value="Ribsml_uS5_D2-typ_fold_subgr"/>
</dbReference>
<comment type="similarity">
    <text evidence="1 5">Belongs to the DNA mismatch repair MutL/HexB family.</text>
</comment>
<sequence>MPDIIHLLPDAIANQIAAGEVVQRPSSALKEMMENSIDAGSTDIQVIVKEAGKVLIQVIDNGKGMSVTDARMCFERHATSKIRVAEDLFSLTTMGFRGEAMASIAAVAQVEMKTRRPEDELGQLLVVEGSEIKKQEQVACPVGTSIAVKNLFYNIPARRNFLKSNPVEMRHIIDEFQRVALAHPEIAFSLWQNDLEIYQLPEGKLSQRIVNLFGKNYREQLASCQEATDQVKITGYVGKPAYAKKTRGEQFFFVNKRFIKNNYLHHAVQNAFEGLLPSDSYPFYVLFIEIDPKHIDVNVHPTKTEIKFDDERTLYAVIRAAVRQALGTHQIAPPIDFSMDVNFASTHVRPSAPPAQFREEKNYGSFRSIPSSDFQIPSGWEKADPSLSASFADKLRALDQDSEEESYTLPSMVNALEVGKEEEAMRVSEPETFQVHQRYIASQVKSGLLLMDQQAAHERILYEKYLDQLAQKKGASQHSLFPQTLTLNPADFALLFELLDEIQALGFSISEFGKNTIAINGHPSEVEAGHEKALLEGLIEQFKKNKSELSLDTHENMARAMAKRASIKPGQVLSKMEMKNLVERLFACKNPGYAPNGQKTFTILDFDKLATLFR</sequence>
<feature type="domain" description="MutL C-terminal dimerisation" evidence="6">
    <location>
        <begin position="431"/>
        <end position="573"/>
    </location>
</feature>
<dbReference type="InterPro" id="IPR042120">
    <property type="entry name" value="MutL_C_dimsub"/>
</dbReference>
<dbReference type="Pfam" id="PF01119">
    <property type="entry name" value="DNA_mis_repair"/>
    <property type="match status" value="1"/>
</dbReference>
<dbReference type="InterPro" id="IPR020568">
    <property type="entry name" value="Ribosomal_Su5_D2-typ_SF"/>
</dbReference>
<comment type="caution">
    <text evidence="8">The sequence shown here is derived from an EMBL/GenBank/DDBJ whole genome shotgun (WGS) entry which is preliminary data.</text>
</comment>
<dbReference type="InterPro" id="IPR038973">
    <property type="entry name" value="MutL/Mlh/Pms-like"/>
</dbReference>
<dbReference type="Gene3D" id="3.30.1370.100">
    <property type="entry name" value="MutL, C-terminal domain, regulatory subdomain"/>
    <property type="match status" value="1"/>
</dbReference>
<keyword evidence="3 5" id="KW-0227">DNA damage</keyword>
<evidence type="ECO:0000313" key="9">
    <source>
        <dbReference type="Proteomes" id="UP001168552"/>
    </source>
</evidence>
<dbReference type="Gene3D" id="3.30.565.10">
    <property type="entry name" value="Histidine kinase-like ATPase, C-terminal domain"/>
    <property type="match status" value="1"/>
</dbReference>
<evidence type="ECO:0000256" key="2">
    <source>
        <dbReference type="ARBA" id="ARBA00021975"/>
    </source>
</evidence>
<dbReference type="EMBL" id="JAUHJS010000002">
    <property type="protein sequence ID" value="MDN4164716.1"/>
    <property type="molecule type" value="Genomic_DNA"/>
</dbReference>
<dbReference type="InterPro" id="IPR037198">
    <property type="entry name" value="MutL_C_sf"/>
</dbReference>
<keyword evidence="8" id="KW-0378">Hydrolase</keyword>
<dbReference type="RefSeq" id="WP_320003243.1">
    <property type="nucleotide sequence ID" value="NZ_JAUHJS010000002.1"/>
</dbReference>
<dbReference type="GO" id="GO:0004519">
    <property type="term" value="F:endonuclease activity"/>
    <property type="evidence" value="ECO:0007669"/>
    <property type="project" value="UniProtKB-KW"/>
</dbReference>
<dbReference type="CDD" id="cd16926">
    <property type="entry name" value="HATPase_MutL-MLH-PMS-like"/>
    <property type="match status" value="1"/>
</dbReference>
<gene>
    <name evidence="5 8" type="primary">mutL</name>
    <name evidence="8" type="ORF">QWY31_04335</name>
</gene>
<dbReference type="InterPro" id="IPR002099">
    <property type="entry name" value="MutL/Mlh/PMS"/>
</dbReference>
<accession>A0ABT8F2P1</accession>
<evidence type="ECO:0000256" key="3">
    <source>
        <dbReference type="ARBA" id="ARBA00022763"/>
    </source>
</evidence>
<dbReference type="SUPFAM" id="SSF54211">
    <property type="entry name" value="Ribosomal protein S5 domain 2-like"/>
    <property type="match status" value="1"/>
</dbReference>